<dbReference type="GO" id="GO:0002098">
    <property type="term" value="P:tRNA wobble uridine modification"/>
    <property type="evidence" value="ECO:0007669"/>
    <property type="project" value="TreeGrafter"/>
</dbReference>
<dbReference type="InterPro" id="IPR027417">
    <property type="entry name" value="P-loop_NTPase"/>
</dbReference>
<dbReference type="Pfam" id="PF05128">
    <property type="entry name" value="DUF697"/>
    <property type="match status" value="1"/>
</dbReference>
<dbReference type="AlphaFoldDB" id="C7RHZ3"/>
<dbReference type="GO" id="GO:0005737">
    <property type="term" value="C:cytoplasm"/>
    <property type="evidence" value="ECO:0007669"/>
    <property type="project" value="TreeGrafter"/>
</dbReference>
<organism evidence="6 7">
    <name type="scientific">Anaerococcus prevotii (strain ATCC 9321 / DSM 20548 / JCM 6508 / NCTC 11806 / PC1)</name>
    <name type="common">Peptostreptococcus prevotii</name>
    <name type="synonym">Peptococcus prevotii</name>
    <dbReference type="NCBI Taxonomy" id="525919"/>
    <lineage>
        <taxon>Bacteria</taxon>
        <taxon>Bacillati</taxon>
        <taxon>Bacillota</taxon>
        <taxon>Tissierellia</taxon>
        <taxon>Tissierellales</taxon>
        <taxon>Peptoniphilaceae</taxon>
        <taxon>Anaerococcus</taxon>
    </lineage>
</organism>
<dbReference type="PANTHER" id="PTHR42714:SF2">
    <property type="entry name" value="TRNA MODIFICATION GTPASE GTPBP3, MITOCHONDRIAL"/>
    <property type="match status" value="1"/>
</dbReference>
<dbReference type="EMBL" id="CP001708">
    <property type="protein sequence ID" value="ACV29104.1"/>
    <property type="molecule type" value="Genomic_DNA"/>
</dbReference>
<dbReference type="Proteomes" id="UP000002294">
    <property type="component" value="Chromosome"/>
</dbReference>
<dbReference type="STRING" id="525919.Apre_1077"/>
<dbReference type="OrthoDB" id="9255830at2"/>
<dbReference type="Gene3D" id="3.40.50.300">
    <property type="entry name" value="P-loop containing nucleotide triphosphate hydrolases"/>
    <property type="match status" value="1"/>
</dbReference>
<dbReference type="CDD" id="cd00882">
    <property type="entry name" value="Ras_like_GTPase"/>
    <property type="match status" value="1"/>
</dbReference>
<keyword evidence="2" id="KW-0812">Transmembrane</keyword>
<dbReference type="GO" id="GO:0005525">
    <property type="term" value="F:GTP binding"/>
    <property type="evidence" value="ECO:0007669"/>
    <property type="project" value="InterPro"/>
</dbReference>
<evidence type="ECO:0000259" key="5">
    <source>
        <dbReference type="Pfam" id="PF01926"/>
    </source>
</evidence>
<comment type="subcellular location">
    <subcellularLocation>
        <location evidence="1">Membrane</location>
        <topology evidence="1">Multi-pass membrane protein</topology>
    </subcellularLocation>
</comment>
<dbReference type="InterPro" id="IPR006073">
    <property type="entry name" value="GTP-bd"/>
</dbReference>
<evidence type="ECO:0000256" key="3">
    <source>
        <dbReference type="ARBA" id="ARBA00022989"/>
    </source>
</evidence>
<gene>
    <name evidence="6" type="ordered locus">Apre_1077</name>
</gene>
<evidence type="ECO:0000256" key="2">
    <source>
        <dbReference type="ARBA" id="ARBA00022692"/>
    </source>
</evidence>
<dbReference type="GO" id="GO:0016020">
    <property type="term" value="C:membrane"/>
    <property type="evidence" value="ECO:0007669"/>
    <property type="project" value="UniProtKB-SubCell"/>
</dbReference>
<dbReference type="HOGENOM" id="CLU_049716_0_0_9"/>
<dbReference type="Pfam" id="PF01926">
    <property type="entry name" value="MMR_HSR1"/>
    <property type="match status" value="1"/>
</dbReference>
<dbReference type="KEGG" id="apr:Apre_1077"/>
<sequence>MADKNSTHAIERIRNIYKNLEKTIDSVPDPMRDKLRKIILNDEELKRVMDDMENYRPPRIFLMGRTGVGKSSLINAINGRYLAPVNDVYSQTEACDMYDYEENGEVLMQILDTRGTSESLALDEKVSAEDKIKKEVKDFMPDVTIFMLNASHRDDVLTDVKFVKSICEDYKKTNGVDLPVIVAINKVDELAPSRIKDPKEYPISKSKNISEVVKYYGKIIEEGELEVKEIIPVSSLIDWMLEDEFIDVDSINDLPQSRLSDLEIQFDGRFGIDNLIDALEESISDYDAIVGLRLACRMNKVLANLSDKFINMFSGFAATVAMVPIPIADIYPLIGLQIALVSLIASLSGRTISKETAKEFLLSLGGVGLAGNLFRLGSQQLSKLLNLILPTAGNAVSATVAAMGTKAIGEASKSYYIEGIDLSKVKKDYKDRVKDIKKKDKERE</sequence>
<dbReference type="eggNOG" id="COG3597">
    <property type="taxonomic scope" value="Bacteria"/>
</dbReference>
<dbReference type="SUPFAM" id="SSF52540">
    <property type="entry name" value="P-loop containing nucleoside triphosphate hydrolases"/>
    <property type="match status" value="1"/>
</dbReference>
<evidence type="ECO:0000256" key="4">
    <source>
        <dbReference type="ARBA" id="ARBA00023136"/>
    </source>
</evidence>
<dbReference type="PANTHER" id="PTHR42714">
    <property type="entry name" value="TRNA MODIFICATION GTPASE GTPBP3"/>
    <property type="match status" value="1"/>
</dbReference>
<protein>
    <submittedName>
        <fullName evidence="6">Miro domain protein</fullName>
    </submittedName>
</protein>
<evidence type="ECO:0000256" key="1">
    <source>
        <dbReference type="ARBA" id="ARBA00004141"/>
    </source>
</evidence>
<reference evidence="6 7" key="1">
    <citation type="journal article" date="2009" name="Stand. Genomic Sci.">
        <title>Complete genome sequence of Anaerococcus prevotii type strain (PC1).</title>
        <authorList>
            <person name="Labutti K."/>
            <person name="Pukall R."/>
            <person name="Steenblock K."/>
            <person name="Glavina Del Rio T."/>
            <person name="Tice H."/>
            <person name="Copeland A."/>
            <person name="Cheng J.F."/>
            <person name="Lucas S."/>
            <person name="Chen F."/>
            <person name="Nolan M."/>
            <person name="Bruce D."/>
            <person name="Goodwin L."/>
            <person name="Pitluck S."/>
            <person name="Ivanova N."/>
            <person name="Mavromatis K."/>
            <person name="Ovchinnikova G."/>
            <person name="Pati A."/>
            <person name="Chen A."/>
            <person name="Palaniappan K."/>
            <person name="Land M."/>
            <person name="Hauser L."/>
            <person name="Chang Y.J."/>
            <person name="Jeffries C.D."/>
            <person name="Chain P."/>
            <person name="Saunders E."/>
            <person name="Brettin T."/>
            <person name="Detter J.C."/>
            <person name="Han C."/>
            <person name="Goker M."/>
            <person name="Bristow J."/>
            <person name="Eisen J.A."/>
            <person name="Markowitz V."/>
            <person name="Hugenholtz P."/>
            <person name="Kyrpides N.C."/>
            <person name="Klenk H.P."/>
            <person name="Lapidus A."/>
        </authorList>
    </citation>
    <scope>NUCLEOTIDE SEQUENCE [LARGE SCALE GENOMIC DNA]</scope>
    <source>
        <strain evidence="7">ATCC 9321 / DSM 20548 / JCM 6508 / NCTC 11806 / PC1</strain>
    </source>
</reference>
<keyword evidence="3" id="KW-1133">Transmembrane helix</keyword>
<accession>C7RHZ3</accession>
<dbReference type="RefSeq" id="WP_015778007.1">
    <property type="nucleotide sequence ID" value="NC_013171.1"/>
</dbReference>
<dbReference type="eggNOG" id="COG3596">
    <property type="taxonomic scope" value="Bacteria"/>
</dbReference>
<proteinExistence type="predicted"/>
<keyword evidence="4" id="KW-0472">Membrane</keyword>
<evidence type="ECO:0000313" key="6">
    <source>
        <dbReference type="EMBL" id="ACV29104.1"/>
    </source>
</evidence>
<evidence type="ECO:0000313" key="7">
    <source>
        <dbReference type="Proteomes" id="UP000002294"/>
    </source>
</evidence>
<keyword evidence="7" id="KW-1185">Reference proteome</keyword>
<name>C7RHZ3_ANAPD</name>
<dbReference type="GO" id="GO:0030488">
    <property type="term" value="P:tRNA methylation"/>
    <property type="evidence" value="ECO:0007669"/>
    <property type="project" value="TreeGrafter"/>
</dbReference>
<feature type="domain" description="G" evidence="5">
    <location>
        <begin position="59"/>
        <end position="186"/>
    </location>
</feature>
<dbReference type="InterPro" id="IPR021147">
    <property type="entry name" value="DUF697"/>
</dbReference>